<dbReference type="Proteomes" id="UP000182661">
    <property type="component" value="Unassembled WGS sequence"/>
</dbReference>
<feature type="domain" description="ORC1/DEAH AAA+ ATPase" evidence="1">
    <location>
        <begin position="38"/>
        <end position="156"/>
    </location>
</feature>
<proteinExistence type="predicted"/>
<accession>A0A657LWD1</accession>
<protein>
    <recommendedName>
        <fullName evidence="1">ORC1/DEAH AAA+ ATPase domain-containing protein</fullName>
    </recommendedName>
</protein>
<evidence type="ECO:0000313" key="3">
    <source>
        <dbReference type="Proteomes" id="UP000182661"/>
    </source>
</evidence>
<dbReference type="InterPro" id="IPR049945">
    <property type="entry name" value="AAA_22"/>
</dbReference>
<dbReference type="OrthoDB" id="8410206at2"/>
<evidence type="ECO:0000259" key="1">
    <source>
        <dbReference type="Pfam" id="PF13401"/>
    </source>
</evidence>
<dbReference type="Pfam" id="PF13401">
    <property type="entry name" value="AAA_22"/>
    <property type="match status" value="1"/>
</dbReference>
<keyword evidence="3" id="KW-1185">Reference proteome</keyword>
<sequence length="267" mass="29228">MRQKRPANIPARIVETDTVKIARMASKFSLDMGFPVHLIGRPGTGKSSALWHIAQDMGGGYCEVSAQSRSTKGMFQMLLGTLGIADDHKYISDLSDDVYRCFMPINRYCSEAGCFVDVPHFLVVDEVQTLEATALRELLRVQEKCSLGLVIAGNAERLATTRRDAATWAQIESRIGMQRHLPGPSICDCELIGAAFNVEGKDAYAALSAYGTRTNFRDLVQLLETARRMSGPETGHAVGIRLIHLQNALSTLTARTGAMKLLNPEDA</sequence>
<dbReference type="RefSeq" id="WP_083531064.1">
    <property type="nucleotide sequence ID" value="NZ_LSRP01000046.1"/>
</dbReference>
<reference evidence="2 3" key="1">
    <citation type="submission" date="2016-02" db="EMBL/GenBank/DDBJ databases">
        <title>Genome sequencing of a beta-galactosidase producing bacteria Rhizobium sp. 59.</title>
        <authorList>
            <person name="Wang D."/>
            <person name="Kot W."/>
            <person name="Qin Y."/>
            <person name="Hansen L."/>
            <person name="Naqvi K."/>
            <person name="Rensing C."/>
        </authorList>
    </citation>
    <scope>NUCLEOTIDE SEQUENCE [LARGE SCALE GENOMIC DNA]</scope>
    <source>
        <strain evidence="2 3">59</strain>
    </source>
</reference>
<dbReference type="SUPFAM" id="SSF52540">
    <property type="entry name" value="P-loop containing nucleoside triphosphate hydrolases"/>
    <property type="match status" value="1"/>
</dbReference>
<dbReference type="InterPro" id="IPR027417">
    <property type="entry name" value="P-loop_NTPase"/>
</dbReference>
<gene>
    <name evidence="2" type="ORF">AX760_11345</name>
</gene>
<dbReference type="Gene3D" id="3.40.50.300">
    <property type="entry name" value="P-loop containing nucleotide triphosphate hydrolases"/>
    <property type="match status" value="1"/>
</dbReference>
<organism evidence="2 3">
    <name type="scientific">Pararhizobium antarcticum</name>
    <dbReference type="NCBI Taxonomy" id="1798805"/>
    <lineage>
        <taxon>Bacteria</taxon>
        <taxon>Pseudomonadati</taxon>
        <taxon>Pseudomonadota</taxon>
        <taxon>Alphaproteobacteria</taxon>
        <taxon>Hyphomicrobiales</taxon>
        <taxon>Rhizobiaceae</taxon>
        <taxon>Rhizobium/Agrobacterium group</taxon>
        <taxon>Pararhizobium</taxon>
    </lineage>
</organism>
<dbReference type="EMBL" id="LSRP01000046">
    <property type="protein sequence ID" value="OJF99972.1"/>
    <property type="molecule type" value="Genomic_DNA"/>
</dbReference>
<name>A0A657LWD1_9HYPH</name>
<evidence type="ECO:0000313" key="2">
    <source>
        <dbReference type="EMBL" id="OJF99972.1"/>
    </source>
</evidence>
<dbReference type="GO" id="GO:0016887">
    <property type="term" value="F:ATP hydrolysis activity"/>
    <property type="evidence" value="ECO:0007669"/>
    <property type="project" value="InterPro"/>
</dbReference>
<comment type="caution">
    <text evidence="2">The sequence shown here is derived from an EMBL/GenBank/DDBJ whole genome shotgun (WGS) entry which is preliminary data.</text>
</comment>
<dbReference type="AlphaFoldDB" id="A0A657LWD1"/>